<dbReference type="Gene3D" id="3.10.450.50">
    <property type="match status" value="1"/>
</dbReference>
<dbReference type="EMBL" id="JAZBRD010000010">
    <property type="protein sequence ID" value="MEE3744983.1"/>
    <property type="molecule type" value="Genomic_DNA"/>
</dbReference>
<dbReference type="InterPro" id="IPR032710">
    <property type="entry name" value="NTF2-like_dom_sf"/>
</dbReference>
<proteinExistence type="predicted"/>
<protein>
    <submittedName>
        <fullName evidence="3">Nuclear transport factor 2 family protein</fullName>
    </submittedName>
    <submittedName>
        <fullName evidence="2">SnoaL-like domain protein</fullName>
    </submittedName>
</protein>
<dbReference type="Proteomes" id="UP001331664">
    <property type="component" value="Unassembled WGS sequence"/>
</dbReference>
<keyword evidence="5" id="KW-1185">Reference proteome</keyword>
<evidence type="ECO:0000313" key="4">
    <source>
        <dbReference type="Proteomes" id="UP000194260"/>
    </source>
</evidence>
<dbReference type="AlphaFoldDB" id="A0A1X9SXU3"/>
<evidence type="ECO:0000313" key="3">
    <source>
        <dbReference type="EMBL" id="MEE3744983.1"/>
    </source>
</evidence>
<dbReference type="InterPro" id="IPR037401">
    <property type="entry name" value="SnoaL-like"/>
</dbReference>
<reference evidence="4" key="1">
    <citation type="journal article" date="2017" name="Genome Biol. Evol.">
        <title>Comparative Genomic Analysis Identifies a Campylobacter Clade Deficient in Selenium Metabolism.</title>
        <authorList>
            <person name="Miller W.G."/>
            <person name="Yee E."/>
            <person name="Lopes B.S."/>
            <person name="Chapman M.H."/>
            <person name="Huynh S."/>
            <person name="Bono J.L."/>
            <person name="Parker C.T."/>
            <person name="Strachan N.J.C."/>
            <person name="Forbes K.J."/>
        </authorList>
    </citation>
    <scope>NUCLEOTIDE SEQUENCE [LARGE SCALE GENOMIC DNA]</scope>
    <source>
        <strain evidence="4">RM6137</strain>
    </source>
</reference>
<gene>
    <name evidence="2" type="ORF">CSUIS_1243</name>
    <name evidence="3" type="ORF">V2I23_06690</name>
</gene>
<evidence type="ECO:0000259" key="1">
    <source>
        <dbReference type="Pfam" id="PF12680"/>
    </source>
</evidence>
<dbReference type="KEGG" id="camy:CSUIS_1243"/>
<evidence type="ECO:0000313" key="5">
    <source>
        <dbReference type="Proteomes" id="UP001331664"/>
    </source>
</evidence>
<dbReference type="SUPFAM" id="SSF54427">
    <property type="entry name" value="NTF2-like"/>
    <property type="match status" value="1"/>
</dbReference>
<reference evidence="3 5" key="3">
    <citation type="submission" date="2024-01" db="EMBL/GenBank/DDBJ databases">
        <title>Campylobacter porcellus sp. nov.</title>
        <authorList>
            <person name="Papic B."/>
            <person name="Gruntar I."/>
        </authorList>
    </citation>
    <scope>NUCLEOTIDE SEQUENCE [LARGE SCALE GENOMIC DNA]</scope>
    <source>
        <strain evidence="3 5">CX2-4855-23</strain>
    </source>
</reference>
<accession>A0A1X9SXU3</accession>
<feature type="domain" description="SnoaL-like" evidence="1">
    <location>
        <begin position="7"/>
        <end position="101"/>
    </location>
</feature>
<organism evidence="2 4">
    <name type="scientific">Campylobacter porcelli</name>
    <dbReference type="NCBI Taxonomy" id="1660073"/>
    <lineage>
        <taxon>Bacteria</taxon>
        <taxon>Pseudomonadati</taxon>
        <taxon>Campylobacterota</taxon>
        <taxon>Epsilonproteobacteria</taxon>
        <taxon>Campylobacterales</taxon>
        <taxon>Campylobacteraceae</taxon>
        <taxon>Campylobacter</taxon>
    </lineage>
</organism>
<dbReference type="RefSeq" id="WP_086242296.1">
    <property type="nucleotide sequence ID" value="NZ_CP018789.1"/>
</dbReference>
<dbReference type="STRING" id="1660073.CSUIS_1243"/>
<sequence>MIKMLTKQYIKAFNNKNLDEIAKLLDESFILQDPVVRKISGKNKCLNAIEDIFKSANKLSFNAKNIYQDKNATFIEFILILDGLKLEGVDIIEWKGEKIVELRAYLDTKGTKDE</sequence>
<dbReference type="Proteomes" id="UP000194260">
    <property type="component" value="Chromosome"/>
</dbReference>
<dbReference type="EMBL" id="CP018789">
    <property type="protein sequence ID" value="ARR01041.1"/>
    <property type="molecule type" value="Genomic_DNA"/>
</dbReference>
<name>A0A1X9SXU3_9BACT</name>
<reference evidence="2" key="2">
    <citation type="journal article" date="2017" name="Genome Biol. Evol.">
        <title>Comparative genomic analysis identifies a Campylobacter clade deficient in selenium metabolism.</title>
        <authorList>
            <person name="Miller W.G."/>
            <person name="Yee E."/>
            <person name="Lopes B.S."/>
            <person name="Chapman M.H."/>
            <person name="Huynh S."/>
            <person name="Bono J.L."/>
            <person name="Parker C.T."/>
            <person name="Strachan N.J.C."/>
            <person name="Forbes K.J."/>
        </authorList>
    </citation>
    <scope>NUCLEOTIDE SEQUENCE [LARGE SCALE GENOMIC DNA]</scope>
    <source>
        <strain evidence="2">RM6137</strain>
    </source>
</reference>
<dbReference type="Pfam" id="PF12680">
    <property type="entry name" value="SnoaL_2"/>
    <property type="match status" value="1"/>
</dbReference>
<evidence type="ECO:0000313" key="2">
    <source>
        <dbReference type="EMBL" id="ARR01041.1"/>
    </source>
</evidence>